<dbReference type="InterPro" id="IPR058719">
    <property type="entry name" value="WHD_LYAR"/>
</dbReference>
<comment type="subcellular location">
    <subcellularLocation>
        <location evidence="1">Nucleus</location>
    </subcellularLocation>
</comment>
<feature type="domain" description="Cell growth-regulating nucleolar protein-like winged helix" evidence="4">
    <location>
        <begin position="23"/>
        <end position="73"/>
    </location>
</feature>
<protein>
    <submittedName>
        <fullName evidence="5">Pre-mRNA cleavage factor Im 25 kDa subunit 1-like</fullName>
    </submittedName>
</protein>
<dbReference type="Pfam" id="PF25879">
    <property type="entry name" value="WHD_LYAR"/>
    <property type="match status" value="1"/>
</dbReference>
<evidence type="ECO:0000256" key="1">
    <source>
        <dbReference type="ARBA" id="ARBA00004123"/>
    </source>
</evidence>
<evidence type="ECO:0000313" key="6">
    <source>
        <dbReference type="Proteomes" id="UP000325315"/>
    </source>
</evidence>
<gene>
    <name evidence="5" type="ORF">EPI10_033800</name>
</gene>
<sequence length="104" mass="11925">MIFRIVVLVHAFMLSFICIWLRPDGVLKMRKLQKLVLKALQESGVGDDDKSQLSEMLEHKIISNSRYTVENKYWLKTGFNGSSFVVDILEDGYVTIRTLSEAEA</sequence>
<evidence type="ECO:0000256" key="2">
    <source>
        <dbReference type="ARBA" id="ARBA00023242"/>
    </source>
</evidence>
<name>A0A5B6X9C1_9ROSI</name>
<proteinExistence type="predicted"/>
<reference evidence="6" key="1">
    <citation type="journal article" date="2019" name="Plant Biotechnol. J.">
        <title>Genome sequencing of the Australian wild diploid species Gossypium australe highlights disease resistance and delayed gland morphogenesis.</title>
        <authorList>
            <person name="Cai Y."/>
            <person name="Cai X."/>
            <person name="Wang Q."/>
            <person name="Wang P."/>
            <person name="Zhang Y."/>
            <person name="Cai C."/>
            <person name="Xu Y."/>
            <person name="Wang K."/>
            <person name="Zhou Z."/>
            <person name="Wang C."/>
            <person name="Geng S."/>
            <person name="Li B."/>
            <person name="Dong Q."/>
            <person name="Hou Y."/>
            <person name="Wang H."/>
            <person name="Ai P."/>
            <person name="Liu Z."/>
            <person name="Yi F."/>
            <person name="Sun M."/>
            <person name="An G."/>
            <person name="Cheng J."/>
            <person name="Zhang Y."/>
            <person name="Shi Q."/>
            <person name="Xie Y."/>
            <person name="Shi X."/>
            <person name="Chang Y."/>
            <person name="Huang F."/>
            <person name="Chen Y."/>
            <person name="Hong S."/>
            <person name="Mi L."/>
            <person name="Sun Q."/>
            <person name="Zhang L."/>
            <person name="Zhou B."/>
            <person name="Peng R."/>
            <person name="Zhang X."/>
            <person name="Liu F."/>
        </authorList>
    </citation>
    <scope>NUCLEOTIDE SEQUENCE [LARGE SCALE GENOMIC DNA]</scope>
    <source>
        <strain evidence="6">cv. PA1801</strain>
    </source>
</reference>
<evidence type="ECO:0000256" key="3">
    <source>
        <dbReference type="SAM" id="Phobius"/>
    </source>
</evidence>
<keyword evidence="3" id="KW-0812">Transmembrane</keyword>
<keyword evidence="3" id="KW-1133">Transmembrane helix</keyword>
<dbReference type="OrthoDB" id="277288at2759"/>
<evidence type="ECO:0000259" key="4">
    <source>
        <dbReference type="Pfam" id="PF25879"/>
    </source>
</evidence>
<keyword evidence="3" id="KW-0472">Membrane</keyword>
<dbReference type="Proteomes" id="UP000325315">
    <property type="component" value="Unassembled WGS sequence"/>
</dbReference>
<dbReference type="AlphaFoldDB" id="A0A5B6X9C1"/>
<feature type="transmembrane region" description="Helical" evidence="3">
    <location>
        <begin position="6"/>
        <end position="23"/>
    </location>
</feature>
<dbReference type="EMBL" id="SMMG02000001">
    <property type="protein sequence ID" value="KAA3490313.1"/>
    <property type="molecule type" value="Genomic_DNA"/>
</dbReference>
<comment type="caution">
    <text evidence="5">The sequence shown here is derived from an EMBL/GenBank/DDBJ whole genome shotgun (WGS) entry which is preliminary data.</text>
</comment>
<keyword evidence="2" id="KW-0539">Nucleus</keyword>
<keyword evidence="6" id="KW-1185">Reference proteome</keyword>
<organism evidence="5 6">
    <name type="scientific">Gossypium australe</name>
    <dbReference type="NCBI Taxonomy" id="47621"/>
    <lineage>
        <taxon>Eukaryota</taxon>
        <taxon>Viridiplantae</taxon>
        <taxon>Streptophyta</taxon>
        <taxon>Embryophyta</taxon>
        <taxon>Tracheophyta</taxon>
        <taxon>Spermatophyta</taxon>
        <taxon>Magnoliopsida</taxon>
        <taxon>eudicotyledons</taxon>
        <taxon>Gunneridae</taxon>
        <taxon>Pentapetalae</taxon>
        <taxon>rosids</taxon>
        <taxon>malvids</taxon>
        <taxon>Malvales</taxon>
        <taxon>Malvaceae</taxon>
        <taxon>Malvoideae</taxon>
        <taxon>Gossypium</taxon>
    </lineage>
</organism>
<evidence type="ECO:0000313" key="5">
    <source>
        <dbReference type="EMBL" id="KAA3490313.1"/>
    </source>
</evidence>
<accession>A0A5B6X9C1</accession>